<dbReference type="EMBL" id="BARV01000889">
    <property type="protein sequence ID" value="GAH90341.1"/>
    <property type="molecule type" value="Genomic_DNA"/>
</dbReference>
<evidence type="ECO:0008006" key="2">
    <source>
        <dbReference type="Google" id="ProtNLM"/>
    </source>
</evidence>
<gene>
    <name evidence="1" type="ORF">S06H3_02885</name>
</gene>
<name>X1J6I7_9ZZZZ</name>
<dbReference type="AlphaFoldDB" id="X1J6I7"/>
<organism evidence="1">
    <name type="scientific">marine sediment metagenome</name>
    <dbReference type="NCBI Taxonomy" id="412755"/>
    <lineage>
        <taxon>unclassified sequences</taxon>
        <taxon>metagenomes</taxon>
        <taxon>ecological metagenomes</taxon>
    </lineage>
</organism>
<reference evidence="1" key="1">
    <citation type="journal article" date="2014" name="Front. Microbiol.">
        <title>High frequency of phylogenetically diverse reductive dehalogenase-homologous genes in deep subseafloor sedimentary metagenomes.</title>
        <authorList>
            <person name="Kawai M."/>
            <person name="Futagami T."/>
            <person name="Toyoda A."/>
            <person name="Takaki Y."/>
            <person name="Nishi S."/>
            <person name="Hori S."/>
            <person name="Arai W."/>
            <person name="Tsubouchi T."/>
            <person name="Morono Y."/>
            <person name="Uchiyama I."/>
            <person name="Ito T."/>
            <person name="Fujiyama A."/>
            <person name="Inagaki F."/>
            <person name="Takami H."/>
        </authorList>
    </citation>
    <scope>NUCLEOTIDE SEQUENCE</scope>
    <source>
        <strain evidence="1">Expedition CK06-06</strain>
    </source>
</reference>
<dbReference type="InterPro" id="IPR011008">
    <property type="entry name" value="Dimeric_a/b-barrel"/>
</dbReference>
<dbReference type="SUPFAM" id="SSF54909">
    <property type="entry name" value="Dimeric alpha+beta barrel"/>
    <property type="match status" value="1"/>
</dbReference>
<protein>
    <recommendedName>
        <fullName evidence="2">ABM domain-containing protein</fullName>
    </recommendedName>
</protein>
<evidence type="ECO:0000313" key="1">
    <source>
        <dbReference type="EMBL" id="GAH90341.1"/>
    </source>
</evidence>
<proteinExistence type="predicted"/>
<accession>X1J6I7</accession>
<dbReference type="Gene3D" id="3.30.70.100">
    <property type="match status" value="1"/>
</dbReference>
<sequence>MYAQLSIITIGPEMRSTAEKIGDQGFAVLRTLKGFKNATFFGDVTTGEYGSLSLWESKEDAEAAAAVMGPKVEQAVSGIAKAPPTRRFYEVYEPKA</sequence>
<comment type="caution">
    <text evidence="1">The sequence shown here is derived from an EMBL/GenBank/DDBJ whole genome shotgun (WGS) entry which is preliminary data.</text>
</comment>